<reference evidence="3 4" key="1">
    <citation type="submission" date="2019-06" db="EMBL/GenBank/DDBJ databases">
        <title>Thermomonas aquatica sp. nov., isolated from an industrial wastewater treatment plant.</title>
        <authorList>
            <person name="Jeon J.H."/>
            <person name="Park D.-S."/>
        </authorList>
    </citation>
    <scope>NUCLEOTIDE SEQUENCE [LARGE SCALE GENOMIC DNA]</scope>
    <source>
        <strain evidence="3 4">SY21</strain>
    </source>
</reference>
<evidence type="ECO:0000259" key="2">
    <source>
        <dbReference type="Pfam" id="PF02481"/>
    </source>
</evidence>
<dbReference type="Gene3D" id="3.40.50.450">
    <property type="match status" value="1"/>
</dbReference>
<accession>A0A5B7ZQ04</accession>
<comment type="similarity">
    <text evidence="1">Belongs to the DprA/Smf family.</text>
</comment>
<evidence type="ECO:0000313" key="4">
    <source>
        <dbReference type="Proteomes" id="UP000308149"/>
    </source>
</evidence>
<evidence type="ECO:0000256" key="1">
    <source>
        <dbReference type="ARBA" id="ARBA00006525"/>
    </source>
</evidence>
<dbReference type="Proteomes" id="UP000308149">
    <property type="component" value="Chromosome"/>
</dbReference>
<dbReference type="KEGG" id="thes:FHQ07_06705"/>
<keyword evidence="4" id="KW-1185">Reference proteome</keyword>
<gene>
    <name evidence="3" type="ORF">FHQ07_06705</name>
</gene>
<dbReference type="InterPro" id="IPR057666">
    <property type="entry name" value="DrpA_SLOG"/>
</dbReference>
<dbReference type="PANTHER" id="PTHR43022">
    <property type="entry name" value="PROTEIN SMF"/>
    <property type="match status" value="1"/>
</dbReference>
<dbReference type="EMBL" id="CP040871">
    <property type="protein sequence ID" value="QDA57028.1"/>
    <property type="molecule type" value="Genomic_DNA"/>
</dbReference>
<organism evidence="3 4">
    <name type="scientific">Thermomonas aquatica</name>
    <dbReference type="NCBI Taxonomy" id="2202149"/>
    <lineage>
        <taxon>Bacteria</taxon>
        <taxon>Pseudomonadati</taxon>
        <taxon>Pseudomonadota</taxon>
        <taxon>Gammaproteobacteria</taxon>
        <taxon>Lysobacterales</taxon>
        <taxon>Lysobacteraceae</taxon>
        <taxon>Thermomonas</taxon>
    </lineage>
</organism>
<name>A0A5B7ZQ04_9GAMM</name>
<feature type="domain" description="Smf/DprA SLOG" evidence="2">
    <location>
        <begin position="102"/>
        <end position="297"/>
    </location>
</feature>
<proteinExistence type="inferred from homology"/>
<dbReference type="Pfam" id="PF02481">
    <property type="entry name" value="DNA_processg_A"/>
    <property type="match status" value="1"/>
</dbReference>
<evidence type="ECO:0000313" key="3">
    <source>
        <dbReference type="EMBL" id="QDA57028.1"/>
    </source>
</evidence>
<dbReference type="PANTHER" id="PTHR43022:SF1">
    <property type="entry name" value="PROTEIN SMF"/>
    <property type="match status" value="1"/>
</dbReference>
<dbReference type="GO" id="GO:0009294">
    <property type="term" value="P:DNA-mediated transformation"/>
    <property type="evidence" value="ECO:0007669"/>
    <property type="project" value="InterPro"/>
</dbReference>
<dbReference type="InterPro" id="IPR003488">
    <property type="entry name" value="DprA"/>
</dbReference>
<dbReference type="SUPFAM" id="SSF102405">
    <property type="entry name" value="MCP/YpsA-like"/>
    <property type="match status" value="1"/>
</dbReference>
<dbReference type="OrthoDB" id="9785707at2"/>
<dbReference type="AlphaFoldDB" id="A0A5B7ZQ04"/>
<protein>
    <submittedName>
        <fullName evidence="3">DNA-processing protein DprA</fullName>
    </submittedName>
</protein>
<sequence length="460" mass="49144">MSGTVSPDTKAVLLLTSSLGSNRVAGAGLPLSPSEYRKVARRLHDLKCSPADLITGDVSSEAAIEGCAVAIDPDRLRQLIARGLLLSQALERWAARAIWVASKRDAAYPQRLRSVMRGDAPPVVFGSGDPTLLETTALAVVGSRDAQPSVISAAKQVAQFAAENDIVLVSGGAKGIDRAAMLAALHYGGRVVGVLADGLERAVVEPVYRDALRTGRVLLLSPFEPSSRFQIWTAMQRNKMIYAAADAGLVVESAVSEGGTWAGATEQLSKYKYVPVFVRADGPPSAGLDALQKLGATHWPMPSDRASFMEAVSRMRSTQALASAADQMDLVRAVDGGSLFETGIGETDKAQSHVLDGSESDTQQEEAFRESVSLEHLINQRANHGTSLGEHGLTPADVLFAHARTLILGLLSEPRSLAEVACTLDIARPQAKAWLDRMVQAEELDPPKRARYARRRPSLL</sequence>